<proteinExistence type="predicted"/>
<dbReference type="AlphaFoldDB" id="A0A4Y9SIL0"/>
<evidence type="ECO:0000313" key="2">
    <source>
        <dbReference type="EMBL" id="TFW25519.1"/>
    </source>
</evidence>
<feature type="transmembrane region" description="Helical" evidence="1">
    <location>
        <begin position="52"/>
        <end position="72"/>
    </location>
</feature>
<dbReference type="OrthoDB" id="670562at2"/>
<evidence type="ECO:0000256" key="1">
    <source>
        <dbReference type="SAM" id="Phobius"/>
    </source>
</evidence>
<keyword evidence="1" id="KW-0812">Transmembrane</keyword>
<evidence type="ECO:0000313" key="3">
    <source>
        <dbReference type="Proteomes" id="UP000298438"/>
    </source>
</evidence>
<dbReference type="Proteomes" id="UP000298438">
    <property type="component" value="Unassembled WGS sequence"/>
</dbReference>
<keyword evidence="1" id="KW-1133">Transmembrane helix</keyword>
<organism evidence="2 3">
    <name type="scientific">Zemynaea arenosa</name>
    <dbReference type="NCBI Taxonomy" id="2561931"/>
    <lineage>
        <taxon>Bacteria</taxon>
        <taxon>Pseudomonadati</taxon>
        <taxon>Pseudomonadota</taxon>
        <taxon>Betaproteobacteria</taxon>
        <taxon>Burkholderiales</taxon>
        <taxon>Oxalobacteraceae</taxon>
        <taxon>Telluria group</taxon>
        <taxon>Zemynaea</taxon>
    </lineage>
</organism>
<gene>
    <name evidence="2" type="ORF">E4L96_05435</name>
</gene>
<name>A0A4Y9SIL0_9BURK</name>
<feature type="transmembrane region" description="Helical" evidence="1">
    <location>
        <begin position="12"/>
        <end position="32"/>
    </location>
</feature>
<dbReference type="RefSeq" id="WP_135206200.1">
    <property type="nucleotide sequence ID" value="NZ_SPVF01000076.1"/>
</dbReference>
<keyword evidence="3" id="KW-1185">Reference proteome</keyword>
<feature type="transmembrane region" description="Helical" evidence="1">
    <location>
        <begin position="112"/>
        <end position="129"/>
    </location>
</feature>
<keyword evidence="1" id="KW-0472">Membrane</keyword>
<feature type="transmembrane region" description="Helical" evidence="1">
    <location>
        <begin position="84"/>
        <end position="105"/>
    </location>
</feature>
<accession>A0A4Y9SIL0</accession>
<protein>
    <submittedName>
        <fullName evidence="2">Uncharacterized protein</fullName>
    </submittedName>
</protein>
<sequence>MTAAADPRVMWVVAGGIYCWAFGLFHLMFWRLFGWREELPRLRHVNRAIMQVLNLCLTWVFAVFGYLCLAFPSDLAHTPLGRALLAAIALFWLFRAVEQVVFFGLRHWMSKMFLLLFLGGVVLFAMPLMETA</sequence>
<dbReference type="EMBL" id="SPVF01000076">
    <property type="protein sequence ID" value="TFW25519.1"/>
    <property type="molecule type" value="Genomic_DNA"/>
</dbReference>
<reference evidence="2 3" key="1">
    <citation type="submission" date="2019-03" db="EMBL/GenBank/DDBJ databases">
        <title>Draft Genome Sequence of Massilia arenosa sp. nov., a Novel Massilia Species Isolated from a Sandy-loam Maize Soil.</title>
        <authorList>
            <person name="Raths R."/>
            <person name="Peta V."/>
            <person name="Bucking H."/>
        </authorList>
    </citation>
    <scope>NUCLEOTIDE SEQUENCE [LARGE SCALE GENOMIC DNA]</scope>
    <source>
        <strain evidence="2 3">MC02</strain>
    </source>
</reference>
<comment type="caution">
    <text evidence="2">The sequence shown here is derived from an EMBL/GenBank/DDBJ whole genome shotgun (WGS) entry which is preliminary data.</text>
</comment>